<name>N6U2D4_DENPD</name>
<dbReference type="HOGENOM" id="CLU_065450_3_0_1"/>
<dbReference type="PRINTS" id="PR00947">
    <property type="entry name" value="CUTICLE"/>
</dbReference>
<keyword evidence="1 2" id="KW-0193">Cuticle</keyword>
<keyword evidence="7" id="KW-1185">Reference proteome</keyword>
<sequence length="136" mass="14506">MISQLFFLSSLLALALAVPVDQTAQPVEIITQTSDIEPDGSFRWNFESSDGTKQEQSGSLKAAVKDEEEPIASVSGSVSWKDPEGNLHQLKYVADEKGFQAQGADIPISPPIPAEIAKALAFIAAHPEPEGSTEKA</sequence>
<evidence type="ECO:0000256" key="3">
    <source>
        <dbReference type="SAM" id="MobiDB-lite"/>
    </source>
</evidence>
<dbReference type="InterPro" id="IPR031311">
    <property type="entry name" value="CHIT_BIND_RR_consensus"/>
</dbReference>
<evidence type="ECO:0000313" key="7">
    <source>
        <dbReference type="Proteomes" id="UP000019118"/>
    </source>
</evidence>
<dbReference type="AlphaFoldDB" id="N6U2D4"/>
<dbReference type="InterPro" id="IPR000618">
    <property type="entry name" value="Insect_cuticle"/>
</dbReference>
<dbReference type="GO" id="GO:0062129">
    <property type="term" value="C:chitin-based extracellular matrix"/>
    <property type="evidence" value="ECO:0007669"/>
    <property type="project" value="TreeGrafter"/>
</dbReference>
<dbReference type="EnsemblMetazoa" id="XM_019912115.1">
    <property type="protein sequence ID" value="XP_019767674.1"/>
    <property type="gene ID" value="LOC109542755"/>
</dbReference>
<protein>
    <submittedName>
        <fullName evidence="5 6">Uncharacterized protein</fullName>
    </submittedName>
</protein>
<accession>N6U2D4</accession>
<evidence type="ECO:0000256" key="1">
    <source>
        <dbReference type="ARBA" id="ARBA00022460"/>
    </source>
</evidence>
<evidence type="ECO:0000256" key="2">
    <source>
        <dbReference type="PROSITE-ProRule" id="PRU00497"/>
    </source>
</evidence>
<dbReference type="GO" id="GO:0008010">
    <property type="term" value="F:structural constituent of chitin-based larval cuticle"/>
    <property type="evidence" value="ECO:0007669"/>
    <property type="project" value="TreeGrafter"/>
</dbReference>
<organism evidence="5">
    <name type="scientific">Dendroctonus ponderosae</name>
    <name type="common">Mountain pine beetle</name>
    <dbReference type="NCBI Taxonomy" id="77166"/>
    <lineage>
        <taxon>Eukaryota</taxon>
        <taxon>Metazoa</taxon>
        <taxon>Ecdysozoa</taxon>
        <taxon>Arthropoda</taxon>
        <taxon>Hexapoda</taxon>
        <taxon>Insecta</taxon>
        <taxon>Pterygota</taxon>
        <taxon>Neoptera</taxon>
        <taxon>Endopterygota</taxon>
        <taxon>Coleoptera</taxon>
        <taxon>Polyphaga</taxon>
        <taxon>Cucujiformia</taxon>
        <taxon>Curculionidae</taxon>
        <taxon>Scolytinae</taxon>
        <taxon>Dendroctonus</taxon>
    </lineage>
</organism>
<keyword evidence="4" id="KW-0732">Signal</keyword>
<dbReference type="PANTHER" id="PTHR10380:SF237">
    <property type="entry name" value="CUTICULAR PROTEIN 65AU, ISOFORM A-RELATED"/>
    <property type="match status" value="1"/>
</dbReference>
<feature type="compositionally biased region" description="Polar residues" evidence="3">
    <location>
        <begin position="46"/>
        <end position="59"/>
    </location>
</feature>
<gene>
    <name evidence="6" type="primary">109542755</name>
    <name evidence="5" type="ORF">YQE_10655</name>
</gene>
<feature type="signal peptide" evidence="4">
    <location>
        <begin position="1"/>
        <end position="17"/>
    </location>
</feature>
<dbReference type="InterPro" id="IPR050468">
    <property type="entry name" value="Cuticle_Struct_Prot"/>
</dbReference>
<feature type="region of interest" description="Disordered" evidence="3">
    <location>
        <begin position="45"/>
        <end position="80"/>
    </location>
</feature>
<evidence type="ECO:0000313" key="5">
    <source>
        <dbReference type="EMBL" id="ENN72717.1"/>
    </source>
</evidence>
<feature type="chain" id="PRO_5010971932" evidence="4">
    <location>
        <begin position="18"/>
        <end position="136"/>
    </location>
</feature>
<dbReference type="OrthoDB" id="6372059at2759"/>
<dbReference type="PANTHER" id="PTHR10380">
    <property type="entry name" value="CUTICLE PROTEIN"/>
    <property type="match status" value="1"/>
</dbReference>
<proteinExistence type="predicted"/>
<dbReference type="KEGG" id="dpa:109542755"/>
<dbReference type="PROSITE" id="PS51155">
    <property type="entry name" value="CHIT_BIND_RR_2"/>
    <property type="match status" value="1"/>
</dbReference>
<evidence type="ECO:0000256" key="4">
    <source>
        <dbReference type="SAM" id="SignalP"/>
    </source>
</evidence>
<feature type="non-terminal residue" evidence="5">
    <location>
        <position position="1"/>
    </location>
</feature>
<dbReference type="EMBL" id="KB741212">
    <property type="protein sequence ID" value="ENN72717.1"/>
    <property type="molecule type" value="Genomic_DNA"/>
</dbReference>
<dbReference type="PROSITE" id="PS00233">
    <property type="entry name" value="CHIT_BIND_RR_1"/>
    <property type="match status" value="1"/>
</dbReference>
<dbReference type="OMA" id="TQYYNPN"/>
<dbReference type="Proteomes" id="UP000019118">
    <property type="component" value="Unassembled WGS sequence"/>
</dbReference>
<reference evidence="6" key="2">
    <citation type="submission" date="2024-08" db="UniProtKB">
        <authorList>
            <consortium name="EnsemblMetazoa"/>
        </authorList>
    </citation>
    <scope>IDENTIFICATION</scope>
</reference>
<dbReference type="Pfam" id="PF00379">
    <property type="entry name" value="Chitin_bind_4"/>
    <property type="match status" value="1"/>
</dbReference>
<evidence type="ECO:0000313" key="6">
    <source>
        <dbReference type="EnsemblMetazoa" id="XP_019767674.1"/>
    </source>
</evidence>
<reference evidence="5 7" key="1">
    <citation type="journal article" date="2013" name="Genome Biol.">
        <title>Draft genome of the mountain pine beetle, Dendroctonus ponderosae Hopkins, a major forest pest.</title>
        <authorList>
            <person name="Keeling C.I."/>
            <person name="Yuen M.M."/>
            <person name="Liao N.Y."/>
            <person name="Docking T.R."/>
            <person name="Chan S.K."/>
            <person name="Taylor G.A."/>
            <person name="Palmquist D.L."/>
            <person name="Jackman S.D."/>
            <person name="Nguyen A."/>
            <person name="Li M."/>
            <person name="Henderson H."/>
            <person name="Janes J.K."/>
            <person name="Zhao Y."/>
            <person name="Pandoh P."/>
            <person name="Moore R."/>
            <person name="Sperling F.A."/>
            <person name="Huber D.P."/>
            <person name="Birol I."/>
            <person name="Jones S.J."/>
            <person name="Bohlmann J."/>
        </authorList>
    </citation>
    <scope>NUCLEOTIDE SEQUENCE</scope>
</reference>